<dbReference type="GO" id="GO:0140662">
    <property type="term" value="F:ATP-dependent protein folding chaperone"/>
    <property type="evidence" value="ECO:0007669"/>
    <property type="project" value="InterPro"/>
</dbReference>
<keyword evidence="5" id="KW-1185">Reference proteome</keyword>
<feature type="region of interest" description="Disordered" evidence="3">
    <location>
        <begin position="1"/>
        <end position="49"/>
    </location>
</feature>
<evidence type="ECO:0000256" key="2">
    <source>
        <dbReference type="ARBA" id="ARBA00022840"/>
    </source>
</evidence>
<keyword evidence="2" id="KW-0067">ATP-binding</keyword>
<reference evidence="4" key="1">
    <citation type="submission" date="2023-03" db="EMBL/GenBank/DDBJ databases">
        <title>Massive genome expansion in bonnet fungi (Mycena s.s.) driven by repeated elements and novel gene families across ecological guilds.</title>
        <authorList>
            <consortium name="Lawrence Berkeley National Laboratory"/>
            <person name="Harder C.B."/>
            <person name="Miyauchi S."/>
            <person name="Viragh M."/>
            <person name="Kuo A."/>
            <person name="Thoen E."/>
            <person name="Andreopoulos B."/>
            <person name="Lu D."/>
            <person name="Skrede I."/>
            <person name="Drula E."/>
            <person name="Henrissat B."/>
            <person name="Morin E."/>
            <person name="Kohler A."/>
            <person name="Barry K."/>
            <person name="LaButti K."/>
            <person name="Morin E."/>
            <person name="Salamov A."/>
            <person name="Lipzen A."/>
            <person name="Mereny Z."/>
            <person name="Hegedus B."/>
            <person name="Baldrian P."/>
            <person name="Stursova M."/>
            <person name="Weitz H."/>
            <person name="Taylor A."/>
            <person name="Grigoriev I.V."/>
            <person name="Nagy L.G."/>
            <person name="Martin F."/>
            <person name="Kauserud H."/>
        </authorList>
    </citation>
    <scope>NUCLEOTIDE SEQUENCE</scope>
    <source>
        <strain evidence="4">CBHHK182m</strain>
    </source>
</reference>
<dbReference type="EMBL" id="JARKIB010000001">
    <property type="protein sequence ID" value="KAJ7786625.1"/>
    <property type="molecule type" value="Genomic_DNA"/>
</dbReference>
<dbReference type="Gene3D" id="2.60.34.10">
    <property type="entry name" value="Substrate Binding Domain Of DNAk, Chain A, domain 1"/>
    <property type="match status" value="1"/>
</dbReference>
<protein>
    <submittedName>
        <fullName evidence="4">Uncharacterized protein</fullName>
    </submittedName>
</protein>
<dbReference type="Pfam" id="PF00012">
    <property type="entry name" value="HSP70"/>
    <property type="match status" value="1"/>
</dbReference>
<evidence type="ECO:0000313" key="5">
    <source>
        <dbReference type="Proteomes" id="UP001215598"/>
    </source>
</evidence>
<evidence type="ECO:0000256" key="1">
    <source>
        <dbReference type="ARBA" id="ARBA00022741"/>
    </source>
</evidence>
<sequence>MGIADVISSMAAPSLGRDRESRPPAESSLTSSPVTVIPPGRARSSRLPRQPAWCAHPGVQACAYRGQRLGKVELPGIPHPRGVPQVEVAFHIDADGQDQGLTNNKGRLSKEEIDRMVDDARCTRLRTRPSPPICLSLVQTRVFFLQVELQRTR</sequence>
<comment type="caution">
    <text evidence="4">The sequence shown here is derived from an EMBL/GenBank/DDBJ whole genome shotgun (WGS) entry which is preliminary data.</text>
</comment>
<organism evidence="4 5">
    <name type="scientific">Mycena metata</name>
    <dbReference type="NCBI Taxonomy" id="1033252"/>
    <lineage>
        <taxon>Eukaryota</taxon>
        <taxon>Fungi</taxon>
        <taxon>Dikarya</taxon>
        <taxon>Basidiomycota</taxon>
        <taxon>Agaricomycotina</taxon>
        <taxon>Agaricomycetes</taxon>
        <taxon>Agaricomycetidae</taxon>
        <taxon>Agaricales</taxon>
        <taxon>Marasmiineae</taxon>
        <taxon>Mycenaceae</taxon>
        <taxon>Mycena</taxon>
    </lineage>
</organism>
<dbReference type="Proteomes" id="UP001215598">
    <property type="component" value="Unassembled WGS sequence"/>
</dbReference>
<evidence type="ECO:0000256" key="3">
    <source>
        <dbReference type="SAM" id="MobiDB-lite"/>
    </source>
</evidence>
<evidence type="ECO:0000313" key="4">
    <source>
        <dbReference type="EMBL" id="KAJ7786625.1"/>
    </source>
</evidence>
<dbReference type="SUPFAM" id="SSF100920">
    <property type="entry name" value="Heat shock protein 70kD (HSP70), peptide-binding domain"/>
    <property type="match status" value="1"/>
</dbReference>
<dbReference type="AlphaFoldDB" id="A0AAD7KJ03"/>
<dbReference type="InterPro" id="IPR029047">
    <property type="entry name" value="HSP70_peptide-bd_sf"/>
</dbReference>
<dbReference type="InterPro" id="IPR013126">
    <property type="entry name" value="Hsp_70_fam"/>
</dbReference>
<dbReference type="GO" id="GO:0005524">
    <property type="term" value="F:ATP binding"/>
    <property type="evidence" value="ECO:0007669"/>
    <property type="project" value="UniProtKB-KW"/>
</dbReference>
<proteinExistence type="predicted"/>
<name>A0AAD7KJ03_9AGAR</name>
<accession>A0AAD7KJ03</accession>
<keyword evidence="1" id="KW-0547">Nucleotide-binding</keyword>
<gene>
    <name evidence="4" type="ORF">B0H16DRAFT_38587</name>
</gene>